<dbReference type="HOGENOM" id="CLU_108178_0_0_1"/>
<dbReference type="RefSeq" id="XP_003105792.2">
    <property type="nucleotide sequence ID" value="XM_003105744.2"/>
</dbReference>
<feature type="signal peptide" evidence="1">
    <location>
        <begin position="1"/>
        <end position="19"/>
    </location>
</feature>
<evidence type="ECO:0000256" key="1">
    <source>
        <dbReference type="SAM" id="SignalP"/>
    </source>
</evidence>
<dbReference type="InParanoid" id="E3MDT7"/>
<dbReference type="AlphaFoldDB" id="E3MDT7"/>
<dbReference type="OMA" id="IRYCETL"/>
<name>E3MDT7_CAERE</name>
<dbReference type="CTD" id="9817472"/>
<protein>
    <submittedName>
        <fullName evidence="2">Uncharacterized protein</fullName>
    </submittedName>
</protein>
<evidence type="ECO:0000313" key="3">
    <source>
        <dbReference type="Proteomes" id="UP000008281"/>
    </source>
</evidence>
<proteinExistence type="predicted"/>
<dbReference type="OrthoDB" id="5823020at2759"/>
<gene>
    <name evidence="2" type="ORF">CRE_17972</name>
</gene>
<sequence>MQKFLFIFIFASLARQVEPQLSAYATWKPEMMRYCETIRSTDVLNQPTAGGYTCGSSSWNVMSSFYDLEITSTTSLGLINVGWLTSEALRDQAGFWKTCKPYLIRIFDGYFTDTRKACNLLVNPPKGFPNCTQDMSYFKYRSGSGYCMSSKVCGASIPITFYSNADKTSLIYSWTSSDAATLLNVGYTPVGTCYGYDRFPNPNKNATKMTEADENSVY</sequence>
<dbReference type="eggNOG" id="ENOG502THRZ">
    <property type="taxonomic scope" value="Eukaryota"/>
</dbReference>
<dbReference type="EMBL" id="DS268437">
    <property type="protein sequence ID" value="EFO99200.1"/>
    <property type="molecule type" value="Genomic_DNA"/>
</dbReference>
<keyword evidence="3" id="KW-1185">Reference proteome</keyword>
<organism evidence="3">
    <name type="scientific">Caenorhabditis remanei</name>
    <name type="common">Caenorhabditis vulgaris</name>
    <dbReference type="NCBI Taxonomy" id="31234"/>
    <lineage>
        <taxon>Eukaryota</taxon>
        <taxon>Metazoa</taxon>
        <taxon>Ecdysozoa</taxon>
        <taxon>Nematoda</taxon>
        <taxon>Chromadorea</taxon>
        <taxon>Rhabditida</taxon>
        <taxon>Rhabditina</taxon>
        <taxon>Rhabditomorpha</taxon>
        <taxon>Rhabditoidea</taxon>
        <taxon>Rhabditidae</taxon>
        <taxon>Peloderinae</taxon>
        <taxon>Caenorhabditis</taxon>
    </lineage>
</organism>
<keyword evidence="1" id="KW-0732">Signal</keyword>
<dbReference type="KEGG" id="crq:GCK72_008025"/>
<reference evidence="2" key="1">
    <citation type="submission" date="2007-07" db="EMBL/GenBank/DDBJ databases">
        <title>PCAP assembly of the Caenorhabditis remanei genome.</title>
        <authorList>
            <consortium name="The Caenorhabditis remanei Sequencing Consortium"/>
            <person name="Wilson R.K."/>
        </authorList>
    </citation>
    <scope>NUCLEOTIDE SEQUENCE [LARGE SCALE GENOMIC DNA]</scope>
    <source>
        <strain evidence="2">PB4641</strain>
    </source>
</reference>
<accession>E3MDT7</accession>
<dbReference type="GeneID" id="9817472"/>
<feature type="chain" id="PRO_5003176681" evidence="1">
    <location>
        <begin position="20"/>
        <end position="218"/>
    </location>
</feature>
<dbReference type="Proteomes" id="UP000008281">
    <property type="component" value="Unassembled WGS sequence"/>
</dbReference>
<evidence type="ECO:0000313" key="2">
    <source>
        <dbReference type="EMBL" id="EFO99200.1"/>
    </source>
</evidence>
<dbReference type="FunCoup" id="E3MDT7">
    <property type="interactions" value="1794"/>
</dbReference>